<gene>
    <name evidence="2" type="ORF">ACFP0N_31345</name>
</gene>
<evidence type="ECO:0000256" key="1">
    <source>
        <dbReference type="SAM" id="SignalP"/>
    </source>
</evidence>
<comment type="caution">
    <text evidence="2">The sequence shown here is derived from an EMBL/GenBank/DDBJ whole genome shotgun (WGS) entry which is preliminary data.</text>
</comment>
<proteinExistence type="predicted"/>
<evidence type="ECO:0000313" key="2">
    <source>
        <dbReference type="EMBL" id="MFC5889471.1"/>
    </source>
</evidence>
<keyword evidence="3" id="KW-1185">Reference proteome</keyword>
<dbReference type="PROSITE" id="PS51257">
    <property type="entry name" value="PROKAR_LIPOPROTEIN"/>
    <property type="match status" value="1"/>
</dbReference>
<reference evidence="3" key="1">
    <citation type="journal article" date="2019" name="Int. J. Syst. Evol. Microbiol.">
        <title>The Global Catalogue of Microorganisms (GCM) 10K type strain sequencing project: providing services to taxonomists for standard genome sequencing and annotation.</title>
        <authorList>
            <consortium name="The Broad Institute Genomics Platform"/>
            <consortium name="The Broad Institute Genome Sequencing Center for Infectious Disease"/>
            <person name="Wu L."/>
            <person name="Ma J."/>
        </authorList>
    </citation>
    <scope>NUCLEOTIDE SEQUENCE [LARGE SCALE GENOMIC DNA]</scope>
    <source>
        <strain evidence="3">CGMCC 4.1469</strain>
    </source>
</reference>
<sequence length="64" mass="6481">MSARRSTAATLLTLAVATAALAGCSQKKDDKASSDAVKVNATDTACEVSKTSFPAGHVVLDITN</sequence>
<dbReference type="EMBL" id="JBHSOD010000057">
    <property type="protein sequence ID" value="MFC5889471.1"/>
    <property type="molecule type" value="Genomic_DNA"/>
</dbReference>
<name>A0ABW1F543_9ACTN</name>
<feature type="non-terminal residue" evidence="2">
    <location>
        <position position="64"/>
    </location>
</feature>
<protein>
    <submittedName>
        <fullName evidence="2">Peptidase M75</fullName>
    </submittedName>
</protein>
<accession>A0ABW1F543</accession>
<feature type="signal peptide" evidence="1">
    <location>
        <begin position="1"/>
        <end position="22"/>
    </location>
</feature>
<dbReference type="Proteomes" id="UP001596067">
    <property type="component" value="Unassembled WGS sequence"/>
</dbReference>
<organism evidence="2 3">
    <name type="scientific">Kitasatospora aburaviensis</name>
    <dbReference type="NCBI Taxonomy" id="67265"/>
    <lineage>
        <taxon>Bacteria</taxon>
        <taxon>Bacillati</taxon>
        <taxon>Actinomycetota</taxon>
        <taxon>Actinomycetes</taxon>
        <taxon>Kitasatosporales</taxon>
        <taxon>Streptomycetaceae</taxon>
        <taxon>Kitasatospora</taxon>
    </lineage>
</organism>
<evidence type="ECO:0000313" key="3">
    <source>
        <dbReference type="Proteomes" id="UP001596067"/>
    </source>
</evidence>
<feature type="chain" id="PRO_5047343395" evidence="1">
    <location>
        <begin position="23"/>
        <end position="64"/>
    </location>
</feature>
<keyword evidence="1" id="KW-0732">Signal</keyword>